<dbReference type="EMBL" id="RKHG01000001">
    <property type="protein sequence ID" value="ROR54194.1"/>
    <property type="molecule type" value="Genomic_DNA"/>
</dbReference>
<comment type="caution">
    <text evidence="2">The sequence shown here is derived from an EMBL/GenBank/DDBJ whole genome shotgun (WGS) entry which is preliminary data.</text>
</comment>
<name>A0A3N1ZTL5_9ACTN</name>
<evidence type="ECO:0000313" key="2">
    <source>
        <dbReference type="EMBL" id="ROR54194.1"/>
    </source>
</evidence>
<dbReference type="AlphaFoldDB" id="A0A3N1ZTL5"/>
<evidence type="ECO:0000313" key="3">
    <source>
        <dbReference type="Proteomes" id="UP000275749"/>
    </source>
</evidence>
<gene>
    <name evidence="2" type="ORF">EDD41_1385</name>
</gene>
<organism evidence="2 3">
    <name type="scientific">Luteococcus japonicus</name>
    <dbReference type="NCBI Taxonomy" id="33984"/>
    <lineage>
        <taxon>Bacteria</taxon>
        <taxon>Bacillati</taxon>
        <taxon>Actinomycetota</taxon>
        <taxon>Actinomycetes</taxon>
        <taxon>Propionibacteriales</taxon>
        <taxon>Propionibacteriaceae</taxon>
        <taxon>Luteococcus</taxon>
    </lineage>
</organism>
<evidence type="ECO:0000256" key="1">
    <source>
        <dbReference type="SAM" id="MobiDB-lite"/>
    </source>
</evidence>
<proteinExistence type="predicted"/>
<feature type="region of interest" description="Disordered" evidence="1">
    <location>
        <begin position="1"/>
        <end position="69"/>
    </location>
</feature>
<reference evidence="2 3" key="1">
    <citation type="submission" date="2018-11" db="EMBL/GenBank/DDBJ databases">
        <title>Sequencing the genomes of 1000 actinobacteria strains.</title>
        <authorList>
            <person name="Klenk H.-P."/>
        </authorList>
    </citation>
    <scope>NUCLEOTIDE SEQUENCE [LARGE SCALE GENOMIC DNA]</scope>
    <source>
        <strain evidence="2 3">DSM 10546</strain>
    </source>
</reference>
<accession>A0A3N1ZTL5</accession>
<protein>
    <submittedName>
        <fullName evidence="2">Uncharacterized protein</fullName>
    </submittedName>
</protein>
<sequence length="284" mass="30310">MPAALSMSGEGCTPASSSPLTSPMWRRTASGSPCPRKPRCRERIPAPPGCTPITRSGRLPPSGAPADMRLSTSRWNGGLDSLAVHIGEVSGRQRYVPEYVATGLSRVGDRTSWQVIPTGFEMPLEDVDVALEMPGQVSVVTCATGNLDPCTTVRLSDQTITIHQSHLDRGESLSIDGAVNEGTFATDQTRLATCPRLGQRCAPACSTSSGSSSSCYSEQPCCVIVVGQDSGSRTDRLRPSMPPAVQPALTRERWPSCVAALPMCWPTRLPSCRPSSTDWSQPPR</sequence>
<dbReference type="Proteomes" id="UP000275749">
    <property type="component" value="Unassembled WGS sequence"/>
</dbReference>